<evidence type="ECO:0000313" key="12">
    <source>
        <dbReference type="EMBL" id="ACX96349.1"/>
    </source>
</evidence>
<dbReference type="InterPro" id="IPR029046">
    <property type="entry name" value="LolA/LolB/LppX"/>
</dbReference>
<proteinExistence type="inferred from homology"/>
<dbReference type="Gene3D" id="2.50.20.10">
    <property type="entry name" value="Lipoprotein localisation LolA/LolB/LppX"/>
    <property type="match status" value="1"/>
</dbReference>
<keyword evidence="11" id="KW-1133">Transmembrane helix</keyword>
<dbReference type="Pfam" id="PF03548">
    <property type="entry name" value="LolA"/>
    <property type="match status" value="1"/>
</dbReference>
<dbReference type="InterPro" id="IPR004564">
    <property type="entry name" value="OM_lipoprot_carrier_LolA-like"/>
</dbReference>
<dbReference type="AlphaFoldDB" id="D0L0X6"/>
<keyword evidence="5 10" id="KW-0813">Transport</keyword>
<comment type="function">
    <text evidence="10">Participates in the translocation of lipoproteins from the inner membrane to the outer membrane. Only forms a complex with a lipoprotein if the residue after the N-terminal Cys is not an aspartate (The Asp acts as a targeting signal to indicate that the lipoprotein should stay in the inner membrane).</text>
</comment>
<dbReference type="Proteomes" id="UP000009102">
    <property type="component" value="Chromosome"/>
</dbReference>
<dbReference type="HOGENOM" id="CLU_087560_0_0_6"/>
<dbReference type="NCBIfam" id="TIGR00547">
    <property type="entry name" value="lolA"/>
    <property type="match status" value="1"/>
</dbReference>
<keyword evidence="6" id="KW-0732">Signal</keyword>
<comment type="subcellular location">
    <subcellularLocation>
        <location evidence="1 10">Periplasm</location>
    </subcellularLocation>
</comment>
<keyword evidence="11" id="KW-0812">Transmembrane</keyword>
<evidence type="ECO:0000256" key="7">
    <source>
        <dbReference type="ARBA" id="ARBA00022764"/>
    </source>
</evidence>
<dbReference type="eggNOG" id="COG2834">
    <property type="taxonomic scope" value="Bacteria"/>
</dbReference>
<dbReference type="CDD" id="cd16325">
    <property type="entry name" value="LolA"/>
    <property type="match status" value="1"/>
</dbReference>
<keyword evidence="8 10" id="KW-0653">Protein transport</keyword>
<organism evidence="12 13">
    <name type="scientific">Halothiobacillus neapolitanus (strain ATCC 23641 / DSM 15147 / CIP 104769 / NCIMB 8539 / c2)</name>
    <name type="common">Thiobacillus neapolitanus</name>
    <dbReference type="NCBI Taxonomy" id="555778"/>
    <lineage>
        <taxon>Bacteria</taxon>
        <taxon>Pseudomonadati</taxon>
        <taxon>Pseudomonadota</taxon>
        <taxon>Gammaproteobacteria</taxon>
        <taxon>Chromatiales</taxon>
        <taxon>Halothiobacillaceae</taxon>
        <taxon>Halothiobacillus</taxon>
    </lineage>
</organism>
<comment type="similarity">
    <text evidence="2 10">Belongs to the LolA family.</text>
</comment>
<dbReference type="KEGG" id="hna:Hneap_1518"/>
<dbReference type="InterPro" id="IPR018323">
    <property type="entry name" value="OM_lipoprot_carrier_LolA_Pbac"/>
</dbReference>
<comment type="subunit">
    <text evidence="3 10">Monomer.</text>
</comment>
<evidence type="ECO:0000313" key="13">
    <source>
        <dbReference type="Proteomes" id="UP000009102"/>
    </source>
</evidence>
<keyword evidence="9 10" id="KW-0143">Chaperone</keyword>
<keyword evidence="11" id="KW-0472">Membrane</keyword>
<protein>
    <recommendedName>
        <fullName evidence="4 10">Outer-membrane lipoprotein carrier protein</fullName>
    </recommendedName>
</protein>
<evidence type="ECO:0000256" key="9">
    <source>
        <dbReference type="ARBA" id="ARBA00023186"/>
    </source>
</evidence>
<evidence type="ECO:0000256" key="8">
    <source>
        <dbReference type="ARBA" id="ARBA00022927"/>
    </source>
</evidence>
<keyword evidence="12" id="KW-0449">Lipoprotein</keyword>
<dbReference type="STRING" id="555778.Hneap_1518"/>
<evidence type="ECO:0000256" key="5">
    <source>
        <dbReference type="ARBA" id="ARBA00022448"/>
    </source>
</evidence>
<feature type="transmembrane region" description="Helical" evidence="11">
    <location>
        <begin position="15"/>
        <end position="32"/>
    </location>
</feature>
<dbReference type="GO" id="GO:0044874">
    <property type="term" value="P:lipoprotein localization to outer membrane"/>
    <property type="evidence" value="ECO:0007669"/>
    <property type="project" value="UniProtKB-UniRule"/>
</dbReference>
<name>D0L0X6_HALNC</name>
<dbReference type="SUPFAM" id="SSF89392">
    <property type="entry name" value="Prokaryotic lipoproteins and lipoprotein localization factors"/>
    <property type="match status" value="1"/>
</dbReference>
<reference evidence="12 13" key="1">
    <citation type="submission" date="2009-10" db="EMBL/GenBank/DDBJ databases">
        <title>Complete sequence of Halothiobacillus neapolitanus c2.</title>
        <authorList>
            <consortium name="US DOE Joint Genome Institute"/>
            <person name="Lucas S."/>
            <person name="Copeland A."/>
            <person name="Lapidus A."/>
            <person name="Glavina del Rio T."/>
            <person name="Tice H."/>
            <person name="Bruce D."/>
            <person name="Goodwin L."/>
            <person name="Pitluck S."/>
            <person name="Davenport K."/>
            <person name="Brettin T."/>
            <person name="Detter J.C."/>
            <person name="Han C."/>
            <person name="Tapia R."/>
            <person name="Larimer F."/>
            <person name="Land M."/>
            <person name="Hauser L."/>
            <person name="Kyrpides N."/>
            <person name="Mikhailova N."/>
            <person name="Kerfeld C."/>
            <person name="Cannon G."/>
            <person name="Heinhort S."/>
        </authorList>
    </citation>
    <scope>NUCLEOTIDE SEQUENCE [LARGE SCALE GENOMIC DNA]</scope>
    <source>
        <strain evidence="13">ATCC 23641 / c2</strain>
    </source>
</reference>
<dbReference type="GO" id="GO:0042953">
    <property type="term" value="P:lipoprotein transport"/>
    <property type="evidence" value="ECO:0007669"/>
    <property type="project" value="InterPro"/>
</dbReference>
<evidence type="ECO:0000256" key="10">
    <source>
        <dbReference type="HAMAP-Rule" id="MF_00240"/>
    </source>
</evidence>
<dbReference type="PANTHER" id="PTHR35869:SF1">
    <property type="entry name" value="OUTER-MEMBRANE LIPOPROTEIN CARRIER PROTEIN"/>
    <property type="match status" value="1"/>
</dbReference>
<gene>
    <name evidence="10" type="primary">lolA</name>
    <name evidence="12" type="ordered locus">Hneap_1518</name>
</gene>
<dbReference type="PANTHER" id="PTHR35869">
    <property type="entry name" value="OUTER-MEMBRANE LIPOPROTEIN CARRIER PROTEIN"/>
    <property type="match status" value="1"/>
</dbReference>
<accession>D0L0X6</accession>
<evidence type="ECO:0000256" key="1">
    <source>
        <dbReference type="ARBA" id="ARBA00004418"/>
    </source>
</evidence>
<dbReference type="GO" id="GO:0042597">
    <property type="term" value="C:periplasmic space"/>
    <property type="evidence" value="ECO:0007669"/>
    <property type="project" value="UniProtKB-SubCell"/>
</dbReference>
<evidence type="ECO:0000256" key="2">
    <source>
        <dbReference type="ARBA" id="ARBA00007615"/>
    </source>
</evidence>
<evidence type="ECO:0000256" key="11">
    <source>
        <dbReference type="SAM" id="Phobius"/>
    </source>
</evidence>
<evidence type="ECO:0000256" key="6">
    <source>
        <dbReference type="ARBA" id="ARBA00022729"/>
    </source>
</evidence>
<dbReference type="EMBL" id="CP001801">
    <property type="protein sequence ID" value="ACX96349.1"/>
    <property type="molecule type" value="Genomic_DNA"/>
</dbReference>
<sequence length="273" mass="30851">MARVKYWRRRRDPEFFYVLFIFLIEYLRIFRLECQAGFMLHPFKLNHSMLKNGLVGLVLAISALGSVSYASDIQPAEAQTFPLGASSAAADIRPLTEFVRTLKTFSADFVQQQVNVRGQKQPASSGHFVLARPGRFFWAYEKPYVQKLIANEGVLWVYDPDLAQVTRSPLADNRGAPIGIFLGNQPLQEAFDVSSIGKNDGLNWYSLKDRSAKSDFNQVQIGMDAKGIKAMVFTDKLDNRTTVQFSQREVNQKVDDSLFQFVPPKGVDVVNSR</sequence>
<keyword evidence="7 10" id="KW-0574">Periplasm</keyword>
<evidence type="ECO:0000256" key="4">
    <source>
        <dbReference type="ARBA" id="ARBA00014035"/>
    </source>
</evidence>
<keyword evidence="13" id="KW-1185">Reference proteome</keyword>
<dbReference type="OrthoDB" id="9787361at2"/>
<evidence type="ECO:0000256" key="3">
    <source>
        <dbReference type="ARBA" id="ARBA00011245"/>
    </source>
</evidence>
<dbReference type="HAMAP" id="MF_00240">
    <property type="entry name" value="LolA"/>
    <property type="match status" value="1"/>
</dbReference>